<comment type="caution">
    <text evidence="2">The sequence shown here is derived from an EMBL/GenBank/DDBJ whole genome shotgun (WGS) entry which is preliminary data.</text>
</comment>
<feature type="transmembrane region" description="Helical" evidence="1">
    <location>
        <begin position="79"/>
        <end position="100"/>
    </location>
</feature>
<dbReference type="EMBL" id="PNBA02000305">
    <property type="protein sequence ID" value="KAG6384037.1"/>
    <property type="molecule type" value="Genomic_DNA"/>
</dbReference>
<keyword evidence="3" id="KW-1185">Reference proteome</keyword>
<evidence type="ECO:0000313" key="2">
    <source>
        <dbReference type="EMBL" id="KAG6384037.1"/>
    </source>
</evidence>
<protein>
    <submittedName>
        <fullName evidence="2">Uncharacterized protein</fullName>
    </submittedName>
</protein>
<dbReference type="Proteomes" id="UP000298416">
    <property type="component" value="Unassembled WGS sequence"/>
</dbReference>
<proteinExistence type="predicted"/>
<reference evidence="2" key="2">
    <citation type="submission" date="2020-08" db="EMBL/GenBank/DDBJ databases">
        <title>Plant Genome Project.</title>
        <authorList>
            <person name="Zhang R.-G."/>
        </authorList>
    </citation>
    <scope>NUCLEOTIDE SEQUENCE</scope>
    <source>
        <strain evidence="2">Huo1</strain>
        <tissue evidence="2">Leaf</tissue>
    </source>
</reference>
<sequence>MSLYKWSSGMQLQNSLHLKVYCVTRILIEDKLNSTVHMCLLASSVPKADYNPDQYLWERNLLSQEESTREKMWRQLSSFGKLIVSGGVSAYLGIGFFPHYQLRTNMNLVVFEDKMV</sequence>
<keyword evidence="1" id="KW-0812">Transmembrane</keyword>
<reference evidence="2" key="1">
    <citation type="submission" date="2018-01" db="EMBL/GenBank/DDBJ databases">
        <authorList>
            <person name="Mao J.F."/>
        </authorList>
    </citation>
    <scope>NUCLEOTIDE SEQUENCE</scope>
    <source>
        <strain evidence="2">Huo1</strain>
        <tissue evidence="2">Leaf</tissue>
    </source>
</reference>
<organism evidence="2">
    <name type="scientific">Salvia splendens</name>
    <name type="common">Scarlet sage</name>
    <dbReference type="NCBI Taxonomy" id="180675"/>
    <lineage>
        <taxon>Eukaryota</taxon>
        <taxon>Viridiplantae</taxon>
        <taxon>Streptophyta</taxon>
        <taxon>Embryophyta</taxon>
        <taxon>Tracheophyta</taxon>
        <taxon>Spermatophyta</taxon>
        <taxon>Magnoliopsida</taxon>
        <taxon>eudicotyledons</taxon>
        <taxon>Gunneridae</taxon>
        <taxon>Pentapetalae</taxon>
        <taxon>asterids</taxon>
        <taxon>lamiids</taxon>
        <taxon>Lamiales</taxon>
        <taxon>Lamiaceae</taxon>
        <taxon>Nepetoideae</taxon>
        <taxon>Mentheae</taxon>
        <taxon>Salviinae</taxon>
        <taxon>Salvia</taxon>
        <taxon>Salvia subgen. Calosphace</taxon>
        <taxon>core Calosphace</taxon>
    </lineage>
</organism>
<keyword evidence="1" id="KW-0472">Membrane</keyword>
<accession>A0A8X8VX24</accession>
<dbReference type="AlphaFoldDB" id="A0A8X8VX24"/>
<evidence type="ECO:0000313" key="3">
    <source>
        <dbReference type="Proteomes" id="UP000298416"/>
    </source>
</evidence>
<evidence type="ECO:0000256" key="1">
    <source>
        <dbReference type="SAM" id="Phobius"/>
    </source>
</evidence>
<gene>
    <name evidence="2" type="ORF">SASPL_156165</name>
</gene>
<keyword evidence="1" id="KW-1133">Transmembrane helix</keyword>
<name>A0A8X8VX24_SALSN</name>